<gene>
    <name evidence="1" type="ORF">DKT75_18545</name>
</gene>
<keyword evidence="2" id="KW-1185">Reference proteome</keyword>
<comment type="caution">
    <text evidence="1">The sequence shown here is derived from an EMBL/GenBank/DDBJ whole genome shotgun (WGS) entry which is preliminary data.</text>
</comment>
<evidence type="ECO:0000313" key="2">
    <source>
        <dbReference type="Proteomes" id="UP000245506"/>
    </source>
</evidence>
<name>A0A317C4W2_9GAMM</name>
<organism evidence="1 2">
    <name type="scientific">Leucothrix arctica</name>
    <dbReference type="NCBI Taxonomy" id="1481894"/>
    <lineage>
        <taxon>Bacteria</taxon>
        <taxon>Pseudomonadati</taxon>
        <taxon>Pseudomonadota</taxon>
        <taxon>Gammaproteobacteria</taxon>
        <taxon>Thiotrichales</taxon>
        <taxon>Thiotrichaceae</taxon>
        <taxon>Leucothrix</taxon>
    </lineage>
</organism>
<proteinExistence type="predicted"/>
<dbReference type="Pfam" id="PF21813">
    <property type="entry name" value="DUF6882"/>
    <property type="match status" value="1"/>
</dbReference>
<protein>
    <submittedName>
        <fullName evidence="1">Uncharacterized protein</fullName>
    </submittedName>
</protein>
<reference evidence="1 2" key="1">
    <citation type="submission" date="2018-05" db="EMBL/GenBank/DDBJ databases">
        <title>Leucothrix arctica sp. nov., isolated from Arctic seawater.</title>
        <authorList>
            <person name="Choi A."/>
            <person name="Baek K."/>
        </authorList>
    </citation>
    <scope>NUCLEOTIDE SEQUENCE [LARGE SCALE GENOMIC DNA]</scope>
    <source>
        <strain evidence="1 2">IMCC9719</strain>
    </source>
</reference>
<sequence>MDDQQFQTYIDKCFVDLEDKQEYLEESFGFSAFEEYKFDFDKEELYFINGGETKKTATIVPIGSFNDKTNAWVWAWANDAFPADLKTKAERFKELEEITGSNLFTHISAEIDESMSWEIAGMALNLLRGDGVYCNATEEDTRYFYVVSNLKKSYYK</sequence>
<evidence type="ECO:0000313" key="1">
    <source>
        <dbReference type="EMBL" id="PWQ93618.1"/>
    </source>
</evidence>
<dbReference type="AlphaFoldDB" id="A0A317C4W2"/>
<dbReference type="InterPro" id="IPR049249">
    <property type="entry name" value="DUF6882"/>
</dbReference>
<accession>A0A317C4W2</accession>
<dbReference type="RefSeq" id="WP_109825596.1">
    <property type="nucleotide sequence ID" value="NZ_QGKL01000042.1"/>
</dbReference>
<dbReference type="Proteomes" id="UP000245506">
    <property type="component" value="Unassembled WGS sequence"/>
</dbReference>
<dbReference type="EMBL" id="QGKL01000042">
    <property type="protein sequence ID" value="PWQ93618.1"/>
    <property type="molecule type" value="Genomic_DNA"/>
</dbReference>
<dbReference type="OrthoDB" id="5674923at2"/>